<dbReference type="PANTHER" id="PTHR22960:SF0">
    <property type="entry name" value="MOLYBDENUM COFACTOR BIOSYNTHESIS PROTEIN 1"/>
    <property type="match status" value="1"/>
</dbReference>
<dbReference type="PROSITE" id="PS51918">
    <property type="entry name" value="RADICAL_SAM"/>
    <property type="match status" value="1"/>
</dbReference>
<keyword evidence="3 10" id="KW-0479">Metal-binding</keyword>
<feature type="compositionally biased region" description="Basic and acidic residues" evidence="11">
    <location>
        <begin position="53"/>
        <end position="62"/>
    </location>
</feature>
<comment type="caution">
    <text evidence="13">The sequence shown here is derived from an EMBL/GenBank/DDBJ whole genome shotgun (WGS) entry which is preliminary data.</text>
</comment>
<evidence type="ECO:0000256" key="1">
    <source>
        <dbReference type="ARBA" id="ARBA00022485"/>
    </source>
</evidence>
<sequence>MSIAPAVERTVGNLLPDGAAPAEHVTSGRAVPGRATPSGDALPGGGAPSGTDRPSDADRRDAPGLVDRFGRRHRDLRISLTDRCSLRCTYCMPAEGMQWLPSEELLTVAEMTRVAAVAVRHGVEEIRLTGGEPLLRPDIVEIVADLAALPGAPEISMTTNGLRLAALAEPLRAAGLGRLNMSLDTLRPERYARLTRRDRLGRALDGLAAADRAGFTGTKLNAVLVRGVNDDEMVDLLRFALERGYELRFIEQMPLDAGRTWTREGMVTADEVLASLTGEFDLVPVPTRGAAPAERWRVDGTDAVVGIVASVTRPFCGACDRIRLTADGQLRNCLFARDETDLRTILRTGGDDERIAQALGLAVRAKAAGHTVGTAGFEQPARGMSAIGG</sequence>
<keyword evidence="6 10" id="KW-0411">Iron-sulfur</keyword>
<feature type="binding site" evidence="10">
    <location>
        <position position="91"/>
    </location>
    <ligand>
        <name>[4Fe-4S] cluster</name>
        <dbReference type="ChEBI" id="CHEBI:49883"/>
        <label>1</label>
        <note>4Fe-4S-S-AdoMet</note>
    </ligand>
</feature>
<keyword evidence="1 10" id="KW-0004">4Fe-4S</keyword>
<dbReference type="NCBIfam" id="TIGR02666">
    <property type="entry name" value="moaA"/>
    <property type="match status" value="1"/>
</dbReference>
<feature type="binding site" evidence="10">
    <location>
        <position position="90"/>
    </location>
    <ligand>
        <name>S-adenosyl-L-methionine</name>
        <dbReference type="ChEBI" id="CHEBI:59789"/>
    </ligand>
</feature>
<dbReference type="Gene3D" id="3.20.20.70">
    <property type="entry name" value="Aldolase class I"/>
    <property type="match status" value="1"/>
</dbReference>
<feature type="binding site" evidence="10">
    <location>
        <position position="158"/>
    </location>
    <ligand>
        <name>GTP</name>
        <dbReference type="ChEBI" id="CHEBI:37565"/>
    </ligand>
</feature>
<comment type="cofactor">
    <cofactor evidence="10">
        <name>[4Fe-4S] cluster</name>
        <dbReference type="ChEBI" id="CHEBI:49883"/>
    </cofactor>
    <text evidence="10">Binds 2 [4Fe-4S] clusters. Binds 1 [4Fe-4S] cluster coordinated with 3 cysteines and an exchangeable S-adenosyl-L-methionine and 1 [4Fe-4S] cluster coordinated with 3 cysteines and the GTP-derived substrate.</text>
</comment>
<dbReference type="Pfam" id="PF04055">
    <property type="entry name" value="Radical_SAM"/>
    <property type="match status" value="1"/>
</dbReference>
<keyword evidence="2 10" id="KW-0949">S-adenosyl-L-methionine</keyword>
<comment type="pathway">
    <text evidence="10">Cofactor biosynthesis; molybdopterin biosynthesis.</text>
</comment>
<feature type="region of interest" description="Disordered" evidence="11">
    <location>
        <begin position="1"/>
        <end position="66"/>
    </location>
</feature>
<feature type="binding site" evidence="10">
    <location>
        <position position="253"/>
    </location>
    <ligand>
        <name>S-adenosyl-L-methionine</name>
        <dbReference type="ChEBI" id="CHEBI:59789"/>
    </ligand>
</feature>
<keyword evidence="8 10" id="KW-0501">Molybdenum cofactor biosynthesis</keyword>
<dbReference type="EC" id="4.1.99.22" evidence="10"/>
<keyword evidence="7 10" id="KW-0342">GTP-binding</keyword>
<evidence type="ECO:0000256" key="10">
    <source>
        <dbReference type="HAMAP-Rule" id="MF_01225"/>
    </source>
</evidence>
<keyword evidence="5 10" id="KW-0408">Iron</keyword>
<dbReference type="PANTHER" id="PTHR22960">
    <property type="entry name" value="MOLYBDOPTERIN COFACTOR SYNTHESIS PROTEIN A"/>
    <property type="match status" value="1"/>
</dbReference>
<accession>A0ABX2YA90</accession>
<dbReference type="Pfam" id="PF06463">
    <property type="entry name" value="Mob_synth_C"/>
    <property type="match status" value="1"/>
</dbReference>
<feature type="binding site" evidence="10">
    <location>
        <position position="131"/>
    </location>
    <ligand>
        <name>S-adenosyl-L-methionine</name>
        <dbReference type="ChEBI" id="CHEBI:59789"/>
    </ligand>
</feature>
<evidence type="ECO:0000313" key="14">
    <source>
        <dbReference type="Proteomes" id="UP000093412"/>
    </source>
</evidence>
<feature type="binding site" evidence="10">
    <location>
        <position position="316"/>
    </location>
    <ligand>
        <name>[4Fe-4S] cluster</name>
        <dbReference type="ChEBI" id="CHEBI:49883"/>
        <label>2</label>
        <note>4Fe-4S-substrate</note>
    </ligand>
</feature>
<comment type="subunit">
    <text evidence="10">Monomer and homodimer.</text>
</comment>
<dbReference type="SFLD" id="SFLDG01067">
    <property type="entry name" value="SPASM/twitch_domain_containing"/>
    <property type="match status" value="1"/>
</dbReference>
<dbReference type="InterPro" id="IPR040064">
    <property type="entry name" value="MoaA-like"/>
</dbReference>
<name>A0ABX2YA90_9CELL</name>
<reference evidence="13 14" key="1">
    <citation type="submission" date="2016-06" db="EMBL/GenBank/DDBJ databases">
        <title>Genome sequence of Oerskovia enterophila DSM 43852.</title>
        <authorList>
            <person name="Poehlein A."/>
            <person name="Jag V."/>
            <person name="Bengelsdorf F.R."/>
            <person name="Daniel R."/>
            <person name="Duerre P."/>
        </authorList>
    </citation>
    <scope>NUCLEOTIDE SEQUENCE [LARGE SCALE GENOMIC DNA]</scope>
    <source>
        <strain evidence="13 14">DSM 43852</strain>
    </source>
</reference>
<feature type="binding site" evidence="10">
    <location>
        <position position="84"/>
    </location>
    <ligand>
        <name>[4Fe-4S] cluster</name>
        <dbReference type="ChEBI" id="CHEBI:49883"/>
        <label>1</label>
        <note>4Fe-4S-S-AdoMet</note>
    </ligand>
</feature>
<proteinExistence type="inferred from homology"/>
<feature type="binding site" evidence="10">
    <location>
        <begin position="321"/>
        <end position="323"/>
    </location>
    <ligand>
        <name>GTP</name>
        <dbReference type="ChEBI" id="CHEBI:37565"/>
    </ligand>
</feature>
<evidence type="ECO:0000256" key="8">
    <source>
        <dbReference type="ARBA" id="ARBA00023150"/>
    </source>
</evidence>
<evidence type="ECO:0000313" key="13">
    <source>
        <dbReference type="EMBL" id="OCI30870.1"/>
    </source>
</evidence>
<dbReference type="EMBL" id="MAQA01000027">
    <property type="protein sequence ID" value="OCI30870.1"/>
    <property type="molecule type" value="Genomic_DNA"/>
</dbReference>
<feature type="binding site" evidence="10">
    <location>
        <position position="127"/>
    </location>
    <ligand>
        <name>GTP</name>
        <dbReference type="ChEBI" id="CHEBI:37565"/>
    </ligand>
</feature>
<dbReference type="InterPro" id="IPR058240">
    <property type="entry name" value="rSAM_sf"/>
</dbReference>
<keyword evidence="9 10" id="KW-0456">Lyase</keyword>
<comment type="similarity">
    <text evidence="10">Belongs to the radical SAM superfamily. MoaA family.</text>
</comment>
<gene>
    <name evidence="13" type="primary">moaA_3</name>
    <name evidence="10" type="synonym">moaA</name>
    <name evidence="13" type="ORF">OERS_24270</name>
</gene>
<feature type="binding site" evidence="10">
    <location>
        <position position="77"/>
    </location>
    <ligand>
        <name>GTP</name>
        <dbReference type="ChEBI" id="CHEBI:37565"/>
    </ligand>
</feature>
<dbReference type="SFLD" id="SFLDG01383">
    <property type="entry name" value="cyclic_pyranopterin_phosphate"/>
    <property type="match status" value="1"/>
</dbReference>
<dbReference type="SUPFAM" id="SSF102114">
    <property type="entry name" value="Radical SAM enzymes"/>
    <property type="match status" value="1"/>
</dbReference>
<dbReference type="HAMAP" id="MF_01225_B">
    <property type="entry name" value="MoaA_B"/>
    <property type="match status" value="1"/>
</dbReference>
<feature type="binding site" evidence="10">
    <location>
        <position position="333"/>
    </location>
    <ligand>
        <name>[4Fe-4S] cluster</name>
        <dbReference type="ChEBI" id="CHEBI:49883"/>
        <label>2</label>
        <note>4Fe-4S-substrate</note>
    </ligand>
</feature>
<dbReference type="CDD" id="cd21117">
    <property type="entry name" value="Twitch_MoaA"/>
    <property type="match status" value="1"/>
</dbReference>
<keyword evidence="4 10" id="KW-0547">Nucleotide-binding</keyword>
<organism evidence="13 14">
    <name type="scientific">Oerskovia enterophila</name>
    <dbReference type="NCBI Taxonomy" id="43678"/>
    <lineage>
        <taxon>Bacteria</taxon>
        <taxon>Bacillati</taxon>
        <taxon>Actinomycetota</taxon>
        <taxon>Actinomycetes</taxon>
        <taxon>Micrococcales</taxon>
        <taxon>Cellulomonadaceae</taxon>
        <taxon>Oerskovia</taxon>
    </lineage>
</organism>
<dbReference type="InterPro" id="IPR007197">
    <property type="entry name" value="rSAM"/>
</dbReference>
<feature type="binding site" evidence="10">
    <location>
        <position position="319"/>
    </location>
    <ligand>
        <name>[4Fe-4S] cluster</name>
        <dbReference type="ChEBI" id="CHEBI:49883"/>
        <label>2</label>
        <note>4Fe-4S-substrate</note>
    </ligand>
</feature>
<dbReference type="InterPro" id="IPR010505">
    <property type="entry name" value="MoaA_twitch"/>
</dbReference>
<dbReference type="CDD" id="cd01335">
    <property type="entry name" value="Radical_SAM"/>
    <property type="match status" value="1"/>
</dbReference>
<evidence type="ECO:0000256" key="3">
    <source>
        <dbReference type="ARBA" id="ARBA00022723"/>
    </source>
</evidence>
<keyword evidence="14" id="KW-1185">Reference proteome</keyword>
<evidence type="ECO:0000256" key="9">
    <source>
        <dbReference type="ARBA" id="ARBA00023239"/>
    </source>
</evidence>
<evidence type="ECO:0000256" key="6">
    <source>
        <dbReference type="ARBA" id="ARBA00023014"/>
    </source>
</evidence>
<feature type="binding site" evidence="10">
    <location>
        <position position="182"/>
    </location>
    <ligand>
        <name>S-adenosyl-L-methionine</name>
        <dbReference type="ChEBI" id="CHEBI:59789"/>
    </ligand>
</feature>
<dbReference type="SMART" id="SM00729">
    <property type="entry name" value="Elp3"/>
    <property type="match status" value="1"/>
</dbReference>
<dbReference type="InterPro" id="IPR050105">
    <property type="entry name" value="MoCo_biosynth_MoaA/MoaC"/>
</dbReference>
<feature type="binding site" evidence="10">
    <location>
        <position position="88"/>
    </location>
    <ligand>
        <name>[4Fe-4S] cluster</name>
        <dbReference type="ChEBI" id="CHEBI:49883"/>
        <label>1</label>
        <note>4Fe-4S-S-AdoMet</note>
    </ligand>
</feature>
<dbReference type="InterPro" id="IPR013483">
    <property type="entry name" value="MoaA"/>
</dbReference>
<protein>
    <recommendedName>
        <fullName evidence="10">GTP 3',8-cyclase</fullName>
        <ecNumber evidence="10">4.1.99.22</ecNumber>
    </recommendedName>
    <alternativeName>
        <fullName evidence="10">Molybdenum cofactor biosynthesis protein A</fullName>
    </alternativeName>
</protein>
<feature type="binding site" evidence="10">
    <location>
        <position position="219"/>
    </location>
    <ligand>
        <name>GTP</name>
        <dbReference type="ChEBI" id="CHEBI:37565"/>
    </ligand>
</feature>
<evidence type="ECO:0000256" key="4">
    <source>
        <dbReference type="ARBA" id="ARBA00022741"/>
    </source>
</evidence>
<evidence type="ECO:0000256" key="11">
    <source>
        <dbReference type="SAM" id="MobiDB-lite"/>
    </source>
</evidence>
<feature type="domain" description="Radical SAM core" evidence="12">
    <location>
        <begin position="68"/>
        <end position="293"/>
    </location>
</feature>
<dbReference type="SFLD" id="SFLDG01386">
    <property type="entry name" value="main_SPASM_domain-containing"/>
    <property type="match status" value="1"/>
</dbReference>
<evidence type="ECO:0000256" key="7">
    <source>
        <dbReference type="ARBA" id="ARBA00023134"/>
    </source>
</evidence>
<evidence type="ECO:0000259" key="12">
    <source>
        <dbReference type="PROSITE" id="PS51918"/>
    </source>
</evidence>
<comment type="function">
    <text evidence="10">Catalyzes the cyclization of GTP to (8S)-3',8-cyclo-7,8-dihydroguanosine 5'-triphosphate.</text>
</comment>
<dbReference type="SFLD" id="SFLDS00029">
    <property type="entry name" value="Radical_SAM"/>
    <property type="match status" value="1"/>
</dbReference>
<evidence type="ECO:0000256" key="5">
    <source>
        <dbReference type="ARBA" id="ARBA00023004"/>
    </source>
</evidence>
<dbReference type="InterPro" id="IPR006638">
    <property type="entry name" value="Elp3/MiaA/NifB-like_rSAM"/>
</dbReference>
<evidence type="ECO:0000256" key="2">
    <source>
        <dbReference type="ARBA" id="ARBA00022691"/>
    </source>
</evidence>
<dbReference type="Proteomes" id="UP000093412">
    <property type="component" value="Unassembled WGS sequence"/>
</dbReference>
<dbReference type="InterPro" id="IPR013785">
    <property type="entry name" value="Aldolase_TIM"/>
</dbReference>
<comment type="catalytic activity">
    <reaction evidence="10">
        <text>GTP + AH2 + S-adenosyl-L-methionine = (8S)-3',8-cyclo-7,8-dihydroguanosine 5'-triphosphate + 5'-deoxyadenosine + L-methionine + A + H(+)</text>
        <dbReference type="Rhea" id="RHEA:49576"/>
        <dbReference type="ChEBI" id="CHEBI:13193"/>
        <dbReference type="ChEBI" id="CHEBI:15378"/>
        <dbReference type="ChEBI" id="CHEBI:17319"/>
        <dbReference type="ChEBI" id="CHEBI:17499"/>
        <dbReference type="ChEBI" id="CHEBI:37565"/>
        <dbReference type="ChEBI" id="CHEBI:57844"/>
        <dbReference type="ChEBI" id="CHEBI:59789"/>
        <dbReference type="ChEBI" id="CHEBI:131766"/>
        <dbReference type="EC" id="4.1.99.22"/>
    </reaction>
</comment>
<dbReference type="GO" id="GO:0016829">
    <property type="term" value="F:lyase activity"/>
    <property type="evidence" value="ECO:0007669"/>
    <property type="project" value="UniProtKB-KW"/>
</dbReference>